<dbReference type="EMBL" id="CM007647">
    <property type="protein sequence ID" value="ONM06900.1"/>
    <property type="molecule type" value="Genomic_DNA"/>
</dbReference>
<gene>
    <name evidence="1" type="ORF">ZEAMMB73_Zm00001d033171</name>
</gene>
<accession>A0A1D6KWQ9</accession>
<reference evidence="1" key="1">
    <citation type="submission" date="2015-12" db="EMBL/GenBank/DDBJ databases">
        <title>Update maize B73 reference genome by single molecule sequencing technologies.</title>
        <authorList>
            <consortium name="Maize Genome Sequencing Project"/>
            <person name="Ware D."/>
        </authorList>
    </citation>
    <scope>NUCLEOTIDE SEQUENCE [LARGE SCALE GENOMIC DNA]</scope>
    <source>
        <tissue evidence="1">Seedling</tissue>
    </source>
</reference>
<proteinExistence type="predicted"/>
<name>A0A1D6KWQ9_MAIZE</name>
<organism evidence="1">
    <name type="scientific">Zea mays</name>
    <name type="common">Maize</name>
    <dbReference type="NCBI Taxonomy" id="4577"/>
    <lineage>
        <taxon>Eukaryota</taxon>
        <taxon>Viridiplantae</taxon>
        <taxon>Streptophyta</taxon>
        <taxon>Embryophyta</taxon>
        <taxon>Tracheophyta</taxon>
        <taxon>Spermatophyta</taxon>
        <taxon>Magnoliopsida</taxon>
        <taxon>Liliopsida</taxon>
        <taxon>Poales</taxon>
        <taxon>Poaceae</taxon>
        <taxon>PACMAD clade</taxon>
        <taxon>Panicoideae</taxon>
        <taxon>Andropogonodae</taxon>
        <taxon>Andropogoneae</taxon>
        <taxon>Tripsacinae</taxon>
        <taxon>Zea</taxon>
    </lineage>
</organism>
<evidence type="ECO:0000313" key="1">
    <source>
        <dbReference type="EMBL" id="ONM06900.1"/>
    </source>
</evidence>
<sequence>MRAFEMAAKDGA</sequence>
<protein>
    <submittedName>
        <fullName evidence="1">Thioredoxin superfamily protein</fullName>
    </submittedName>
</protein>
<dbReference type="OMA" id="CTIGYKR"/>